<dbReference type="Gene3D" id="1.10.238.10">
    <property type="entry name" value="EF-hand"/>
    <property type="match status" value="2"/>
</dbReference>
<dbReference type="Pfam" id="PF00069">
    <property type="entry name" value="Pkinase"/>
    <property type="match status" value="1"/>
</dbReference>
<evidence type="ECO:0000256" key="14">
    <source>
        <dbReference type="ARBA" id="ARBA00048679"/>
    </source>
</evidence>
<dbReference type="Gene3D" id="3.30.200.20">
    <property type="entry name" value="Phosphorylase Kinase, domain 1"/>
    <property type="match status" value="1"/>
</dbReference>
<dbReference type="InterPro" id="IPR017441">
    <property type="entry name" value="Protein_kinase_ATP_BS"/>
</dbReference>
<dbReference type="OrthoDB" id="541276at2759"/>
<evidence type="ECO:0000256" key="9">
    <source>
        <dbReference type="ARBA" id="ARBA00022777"/>
    </source>
</evidence>
<evidence type="ECO:0000256" key="16">
    <source>
        <dbReference type="RuleBase" id="RU000304"/>
    </source>
</evidence>
<evidence type="ECO:0000313" key="20">
    <source>
        <dbReference type="Proteomes" id="UP000187209"/>
    </source>
</evidence>
<evidence type="ECO:0000256" key="10">
    <source>
        <dbReference type="ARBA" id="ARBA00022837"/>
    </source>
</evidence>
<dbReference type="CDD" id="cd05117">
    <property type="entry name" value="STKc_CAMK"/>
    <property type="match status" value="1"/>
</dbReference>
<feature type="binding site" evidence="15">
    <location>
        <position position="71"/>
    </location>
    <ligand>
        <name>ATP</name>
        <dbReference type="ChEBI" id="CHEBI:30616"/>
    </ligand>
</feature>
<keyword evidence="9" id="KW-0418">Kinase</keyword>
<keyword evidence="6" id="KW-0479">Metal-binding</keyword>
<evidence type="ECO:0000256" key="1">
    <source>
        <dbReference type="ARBA" id="ARBA00001946"/>
    </source>
</evidence>
<comment type="caution">
    <text evidence="19">The sequence shown here is derived from an EMBL/GenBank/DDBJ whole genome shotgun (WGS) entry which is preliminary data.</text>
</comment>
<dbReference type="GO" id="GO:0004674">
    <property type="term" value="F:protein serine/threonine kinase activity"/>
    <property type="evidence" value="ECO:0007669"/>
    <property type="project" value="UniProtKB-KW"/>
</dbReference>
<proteinExistence type="inferred from homology"/>
<comment type="catalytic activity">
    <reaction evidence="13">
        <text>L-threonyl-[protein] + ATP = O-phospho-L-threonyl-[protein] + ADP + H(+)</text>
        <dbReference type="Rhea" id="RHEA:46608"/>
        <dbReference type="Rhea" id="RHEA-COMP:11060"/>
        <dbReference type="Rhea" id="RHEA-COMP:11605"/>
        <dbReference type="ChEBI" id="CHEBI:15378"/>
        <dbReference type="ChEBI" id="CHEBI:30013"/>
        <dbReference type="ChEBI" id="CHEBI:30616"/>
        <dbReference type="ChEBI" id="CHEBI:61977"/>
        <dbReference type="ChEBI" id="CHEBI:456216"/>
        <dbReference type="EC" id="2.7.11.1"/>
    </reaction>
</comment>
<reference evidence="19 20" key="1">
    <citation type="submission" date="2016-11" db="EMBL/GenBank/DDBJ databases">
        <title>The macronuclear genome of Stentor coeruleus: a giant cell with tiny introns.</title>
        <authorList>
            <person name="Slabodnick M."/>
            <person name="Ruby J.G."/>
            <person name="Reiff S.B."/>
            <person name="Swart E.C."/>
            <person name="Gosai S."/>
            <person name="Prabakaran S."/>
            <person name="Witkowska E."/>
            <person name="Larue G.E."/>
            <person name="Fisher S."/>
            <person name="Freeman R.M."/>
            <person name="Gunawardena J."/>
            <person name="Chu W."/>
            <person name="Stover N.A."/>
            <person name="Gregory B.D."/>
            <person name="Nowacki M."/>
            <person name="Derisi J."/>
            <person name="Roy S.W."/>
            <person name="Marshall W.F."/>
            <person name="Sood P."/>
        </authorList>
    </citation>
    <scope>NUCLEOTIDE SEQUENCE [LARGE SCALE GENOMIC DNA]</scope>
    <source>
        <strain evidence="19">WM001</strain>
    </source>
</reference>
<evidence type="ECO:0000256" key="5">
    <source>
        <dbReference type="ARBA" id="ARBA00022679"/>
    </source>
</evidence>
<feature type="domain" description="EF-hand" evidence="18">
    <location>
        <begin position="381"/>
        <end position="416"/>
    </location>
</feature>
<dbReference type="GO" id="GO:0005509">
    <property type="term" value="F:calcium ion binding"/>
    <property type="evidence" value="ECO:0007669"/>
    <property type="project" value="InterPro"/>
</dbReference>
<dbReference type="GO" id="GO:0005524">
    <property type="term" value="F:ATP binding"/>
    <property type="evidence" value="ECO:0007669"/>
    <property type="project" value="UniProtKB-UniRule"/>
</dbReference>
<dbReference type="SUPFAM" id="SSF47473">
    <property type="entry name" value="EF-hand"/>
    <property type="match status" value="1"/>
</dbReference>
<dbReference type="PROSITE" id="PS50011">
    <property type="entry name" value="PROTEIN_KINASE_DOM"/>
    <property type="match status" value="1"/>
</dbReference>
<keyword evidence="5" id="KW-0808">Transferase</keyword>
<evidence type="ECO:0000256" key="6">
    <source>
        <dbReference type="ARBA" id="ARBA00022723"/>
    </source>
</evidence>
<keyword evidence="7" id="KW-0677">Repeat</keyword>
<protein>
    <recommendedName>
        <fullName evidence="3">non-specific serine/threonine protein kinase</fullName>
        <ecNumber evidence="3">2.7.11.1</ecNumber>
    </recommendedName>
</protein>
<dbReference type="FunFam" id="1.10.238.10:FF:000001">
    <property type="entry name" value="Calmodulin 1"/>
    <property type="match status" value="1"/>
</dbReference>
<keyword evidence="20" id="KW-1185">Reference proteome</keyword>
<dbReference type="PROSITE" id="PS00107">
    <property type="entry name" value="PROTEIN_KINASE_ATP"/>
    <property type="match status" value="1"/>
</dbReference>
<dbReference type="PROSITE" id="PS00108">
    <property type="entry name" value="PROTEIN_KINASE_ST"/>
    <property type="match status" value="1"/>
</dbReference>
<evidence type="ECO:0000256" key="13">
    <source>
        <dbReference type="ARBA" id="ARBA00047899"/>
    </source>
</evidence>
<dbReference type="InterPro" id="IPR050205">
    <property type="entry name" value="CDPK_Ser/Thr_kinases"/>
</dbReference>
<accession>A0A1R2BHW2</accession>
<name>A0A1R2BHW2_9CILI</name>
<dbReference type="InterPro" id="IPR000719">
    <property type="entry name" value="Prot_kinase_dom"/>
</dbReference>
<keyword evidence="11 15" id="KW-0067">ATP-binding</keyword>
<dbReference type="PROSITE" id="PS00018">
    <property type="entry name" value="EF_HAND_1"/>
    <property type="match status" value="2"/>
</dbReference>
<keyword evidence="4 16" id="KW-0723">Serine/threonine-protein kinase</keyword>
<keyword evidence="10" id="KW-0106">Calcium</keyword>
<dbReference type="SMART" id="SM00054">
    <property type="entry name" value="EFh"/>
    <property type="match status" value="4"/>
</dbReference>
<dbReference type="Gene3D" id="1.10.510.10">
    <property type="entry name" value="Transferase(Phosphotransferase) domain 1"/>
    <property type="match status" value="1"/>
</dbReference>
<comment type="subunit">
    <text evidence="2">Monomer.</text>
</comment>
<dbReference type="PROSITE" id="PS50222">
    <property type="entry name" value="EF_HAND_2"/>
    <property type="match status" value="4"/>
</dbReference>
<gene>
    <name evidence="19" type="ORF">SteCoe_24347</name>
</gene>
<evidence type="ECO:0000256" key="7">
    <source>
        <dbReference type="ARBA" id="ARBA00022737"/>
    </source>
</evidence>
<dbReference type="SUPFAM" id="SSF56112">
    <property type="entry name" value="Protein kinase-like (PK-like)"/>
    <property type="match status" value="1"/>
</dbReference>
<evidence type="ECO:0000256" key="2">
    <source>
        <dbReference type="ARBA" id="ARBA00011245"/>
    </source>
</evidence>
<dbReference type="InterPro" id="IPR011009">
    <property type="entry name" value="Kinase-like_dom_sf"/>
</dbReference>
<dbReference type="InterPro" id="IPR002048">
    <property type="entry name" value="EF_hand_dom"/>
</dbReference>
<comment type="similarity">
    <text evidence="12">Belongs to the protein kinase superfamily. Ser/Thr protein kinase family. CDPK subfamily.</text>
</comment>
<sequence>MGCGKARAIESRKKKSEIMAKSVPLSPGAFINKTHGHLSSKYEEIKNIGVGAFAEVHLYKYLPTNQNRAVKIIHKAGLHEQHMDTDNWLKEINILTSLDHPNILKCYEIFEDSLKFYVSMEYCPGGELFYKLIEMKKFTESQAAHIMTQILSAVCYCHNKNIIHRDLKPENILLDEDNGQLTIKIADFGSSSFLDKEKRLSGCFGSAYYVAPEVVYGDYDELCDIWSCGVIMFILLTGKPPYPGKDSKKILEMVVSDPLKIRPDKVPGVSSLAIDLLKSLLKINPRMRITAKKALEHPWIKYYDKNNDDSDLSLCLESLEQFNASSKLKDAVHIFIASQIISHEESKHLRKEFQAIDKNSDGKITRDELISKYKENMEESKAKQIVDNIIKQIDSNLNGEIDYSEFISACMNHSKYQSKESLEEAFRMFDKDGSGGITANEIKNVLDLNSKMPETVWEDVLAEADNNGDGVIDIKEFIAMMSKM</sequence>
<feature type="domain" description="EF-hand" evidence="18">
    <location>
        <begin position="344"/>
        <end position="379"/>
    </location>
</feature>
<dbReference type="PANTHER" id="PTHR24349">
    <property type="entry name" value="SERINE/THREONINE-PROTEIN KINASE"/>
    <property type="match status" value="1"/>
</dbReference>
<evidence type="ECO:0000259" key="18">
    <source>
        <dbReference type="PROSITE" id="PS50222"/>
    </source>
</evidence>
<dbReference type="InterPro" id="IPR011992">
    <property type="entry name" value="EF-hand-dom_pair"/>
</dbReference>
<dbReference type="InterPro" id="IPR018247">
    <property type="entry name" value="EF_Hand_1_Ca_BS"/>
</dbReference>
<evidence type="ECO:0000256" key="15">
    <source>
        <dbReference type="PROSITE-ProRule" id="PRU10141"/>
    </source>
</evidence>
<evidence type="ECO:0000256" key="3">
    <source>
        <dbReference type="ARBA" id="ARBA00012513"/>
    </source>
</evidence>
<comment type="catalytic activity">
    <reaction evidence="14">
        <text>L-seryl-[protein] + ATP = O-phospho-L-seryl-[protein] + ADP + H(+)</text>
        <dbReference type="Rhea" id="RHEA:17989"/>
        <dbReference type="Rhea" id="RHEA-COMP:9863"/>
        <dbReference type="Rhea" id="RHEA-COMP:11604"/>
        <dbReference type="ChEBI" id="CHEBI:15378"/>
        <dbReference type="ChEBI" id="CHEBI:29999"/>
        <dbReference type="ChEBI" id="CHEBI:30616"/>
        <dbReference type="ChEBI" id="CHEBI:83421"/>
        <dbReference type="ChEBI" id="CHEBI:456216"/>
        <dbReference type="EC" id="2.7.11.1"/>
    </reaction>
</comment>
<evidence type="ECO:0000256" key="4">
    <source>
        <dbReference type="ARBA" id="ARBA00022527"/>
    </source>
</evidence>
<dbReference type="EC" id="2.7.11.1" evidence="3"/>
<evidence type="ECO:0000256" key="12">
    <source>
        <dbReference type="ARBA" id="ARBA00024334"/>
    </source>
</evidence>
<organism evidence="19 20">
    <name type="scientific">Stentor coeruleus</name>
    <dbReference type="NCBI Taxonomy" id="5963"/>
    <lineage>
        <taxon>Eukaryota</taxon>
        <taxon>Sar</taxon>
        <taxon>Alveolata</taxon>
        <taxon>Ciliophora</taxon>
        <taxon>Postciliodesmatophora</taxon>
        <taxon>Heterotrichea</taxon>
        <taxon>Heterotrichida</taxon>
        <taxon>Stentoridae</taxon>
        <taxon>Stentor</taxon>
    </lineage>
</organism>
<dbReference type="AlphaFoldDB" id="A0A1R2BHW2"/>
<dbReference type="Pfam" id="PF13499">
    <property type="entry name" value="EF-hand_7"/>
    <property type="match status" value="2"/>
</dbReference>
<dbReference type="FunFam" id="1.10.510.10:FF:000571">
    <property type="entry name" value="Maternal embryonic leucine zipper kinase"/>
    <property type="match status" value="1"/>
</dbReference>
<dbReference type="FunFam" id="3.30.200.20:FF:000315">
    <property type="entry name" value="Calcium-dependent protein kinase 3"/>
    <property type="match status" value="1"/>
</dbReference>
<dbReference type="SMART" id="SM00220">
    <property type="entry name" value="S_TKc"/>
    <property type="match status" value="1"/>
</dbReference>
<feature type="domain" description="Protein kinase" evidence="17">
    <location>
        <begin position="42"/>
        <end position="300"/>
    </location>
</feature>
<dbReference type="InterPro" id="IPR008271">
    <property type="entry name" value="Ser/Thr_kinase_AS"/>
</dbReference>
<feature type="domain" description="EF-hand" evidence="18">
    <location>
        <begin position="417"/>
        <end position="452"/>
    </location>
</feature>
<dbReference type="PRINTS" id="PR00450">
    <property type="entry name" value="RECOVERIN"/>
</dbReference>
<evidence type="ECO:0000256" key="11">
    <source>
        <dbReference type="ARBA" id="ARBA00022840"/>
    </source>
</evidence>
<dbReference type="EMBL" id="MPUH01000638">
    <property type="protein sequence ID" value="OMJ76321.1"/>
    <property type="molecule type" value="Genomic_DNA"/>
</dbReference>
<keyword evidence="8 15" id="KW-0547">Nucleotide-binding</keyword>
<comment type="cofactor">
    <cofactor evidence="1">
        <name>Mg(2+)</name>
        <dbReference type="ChEBI" id="CHEBI:18420"/>
    </cofactor>
</comment>
<dbReference type="Proteomes" id="UP000187209">
    <property type="component" value="Unassembled WGS sequence"/>
</dbReference>
<evidence type="ECO:0000259" key="17">
    <source>
        <dbReference type="PROSITE" id="PS50011"/>
    </source>
</evidence>
<feature type="domain" description="EF-hand" evidence="18">
    <location>
        <begin position="454"/>
        <end position="484"/>
    </location>
</feature>
<evidence type="ECO:0000313" key="19">
    <source>
        <dbReference type="EMBL" id="OMJ76321.1"/>
    </source>
</evidence>
<evidence type="ECO:0000256" key="8">
    <source>
        <dbReference type="ARBA" id="ARBA00022741"/>
    </source>
</evidence>
<dbReference type="CDD" id="cd00051">
    <property type="entry name" value="EFh"/>
    <property type="match status" value="1"/>
</dbReference>